<keyword evidence="1" id="KW-1133">Transmembrane helix</keyword>
<feature type="transmembrane region" description="Helical" evidence="1">
    <location>
        <begin position="20"/>
        <end position="39"/>
    </location>
</feature>
<dbReference type="AlphaFoldDB" id="A0A8S1GYS5"/>
<keyword evidence="1" id="KW-0812">Transmembrane</keyword>
<reference evidence="2" key="1">
    <citation type="submission" date="2020-10" db="EMBL/GenBank/DDBJ databases">
        <authorList>
            <person name="Kikuchi T."/>
        </authorList>
    </citation>
    <scope>NUCLEOTIDE SEQUENCE</scope>
    <source>
        <strain evidence="2">NKZ352</strain>
    </source>
</reference>
<sequence>MDPCVYESPLSFRLGKPSRSAAIIMSIYLTAGACFGRGLRRRRLFPAHARLAVEILPCFSPSPLIDPGLDDDEKPLEKDILVIPNRFPKRLNFFCDPKNDLMRDRLCMGEVDAFAIACADDSPPLQLVPFCLGYKHQCAKANFPNDEWCEKEFDHYRGYCTRFPKKTCRSCSYDFTCVCEPFDCFWRRYGFETARWCQKYELVCDEKKRREKGTELVQLMQDSIRVHYRCLHLFNVPQVICDPFSTRFDWPRCMKFLFDCELVSEWKEDEPEEVVEQVVHKQLINKASTPEDPNFFQRTDQILGKGVTLDTLKEAKKIEDAEKQVQQLLASQGGAPAPVVKPKVPFIKS</sequence>
<protein>
    <submittedName>
        <fullName evidence="2">Uncharacterized protein</fullName>
    </submittedName>
</protein>
<keyword evidence="3" id="KW-1185">Reference proteome</keyword>
<evidence type="ECO:0000313" key="3">
    <source>
        <dbReference type="Proteomes" id="UP000835052"/>
    </source>
</evidence>
<gene>
    <name evidence="2" type="ORF">CAUJ_LOCUS4296</name>
</gene>
<evidence type="ECO:0000256" key="1">
    <source>
        <dbReference type="SAM" id="Phobius"/>
    </source>
</evidence>
<accession>A0A8S1GYS5</accession>
<dbReference type="OrthoDB" id="5870303at2759"/>
<dbReference type="EMBL" id="CAJGYM010000008">
    <property type="protein sequence ID" value="CAD6188377.1"/>
    <property type="molecule type" value="Genomic_DNA"/>
</dbReference>
<keyword evidence="1" id="KW-0472">Membrane</keyword>
<evidence type="ECO:0000313" key="2">
    <source>
        <dbReference type="EMBL" id="CAD6188377.1"/>
    </source>
</evidence>
<name>A0A8S1GYS5_9PELO</name>
<comment type="caution">
    <text evidence="2">The sequence shown here is derived from an EMBL/GenBank/DDBJ whole genome shotgun (WGS) entry which is preliminary data.</text>
</comment>
<dbReference type="Proteomes" id="UP000835052">
    <property type="component" value="Unassembled WGS sequence"/>
</dbReference>
<organism evidence="2 3">
    <name type="scientific">Caenorhabditis auriculariae</name>
    <dbReference type="NCBI Taxonomy" id="2777116"/>
    <lineage>
        <taxon>Eukaryota</taxon>
        <taxon>Metazoa</taxon>
        <taxon>Ecdysozoa</taxon>
        <taxon>Nematoda</taxon>
        <taxon>Chromadorea</taxon>
        <taxon>Rhabditida</taxon>
        <taxon>Rhabditina</taxon>
        <taxon>Rhabditomorpha</taxon>
        <taxon>Rhabditoidea</taxon>
        <taxon>Rhabditidae</taxon>
        <taxon>Peloderinae</taxon>
        <taxon>Caenorhabditis</taxon>
    </lineage>
</organism>
<proteinExistence type="predicted"/>